<evidence type="ECO:0000313" key="2">
    <source>
        <dbReference type="EMBL" id="JAP66107.1"/>
    </source>
</evidence>
<keyword evidence="1" id="KW-0732">Signal</keyword>
<organism evidence="2">
    <name type="scientific">Hyalomma excavatum</name>
    <dbReference type="NCBI Taxonomy" id="257692"/>
    <lineage>
        <taxon>Eukaryota</taxon>
        <taxon>Metazoa</taxon>
        <taxon>Ecdysozoa</taxon>
        <taxon>Arthropoda</taxon>
        <taxon>Chelicerata</taxon>
        <taxon>Arachnida</taxon>
        <taxon>Acari</taxon>
        <taxon>Parasitiformes</taxon>
        <taxon>Ixodida</taxon>
        <taxon>Ixodoidea</taxon>
        <taxon>Ixodidae</taxon>
        <taxon>Hyalomminae</taxon>
        <taxon>Hyalomma</taxon>
    </lineage>
</organism>
<name>A0A131XHW5_9ACAR</name>
<protein>
    <recommendedName>
        <fullName evidence="3">Secreted protein</fullName>
    </recommendedName>
</protein>
<feature type="signal peptide" evidence="1">
    <location>
        <begin position="1"/>
        <end position="33"/>
    </location>
</feature>
<sequence>MPNRGMSPLRCGSIKHFAVFIALISGGLDTAPAIDFLASCFFSQDAKLPLPDKHFNVTATRKHKHYVFAFNLTNGTLHTGVIYGQGEHAVSCTSGRSTAVDVICFVKTVGWHATYTGSVYNGTKPNGQGSPETFKVNITIDEYQQPPNPADITLRLQATQSFGIKVSAWPTEFIVEITTVPPFEQMQIFGGDTGLAEMVKYLFDDFVWDKIKPVMMKALKYDYADHVKNQIKIY</sequence>
<evidence type="ECO:0008006" key="3">
    <source>
        <dbReference type="Google" id="ProtNLM"/>
    </source>
</evidence>
<feature type="chain" id="PRO_5007283825" description="Secreted protein" evidence="1">
    <location>
        <begin position="34"/>
        <end position="234"/>
    </location>
</feature>
<reference evidence="2" key="1">
    <citation type="journal article" date="2017" name="Ticks Tick Borne Dis.">
        <title>An insight into the sialome of Hyalomma excavatum.</title>
        <authorList>
            <person name="Ribeiro J.M."/>
            <person name="Slovak M."/>
            <person name="Francischetti I.M."/>
        </authorList>
    </citation>
    <scope>NUCLEOTIDE SEQUENCE</scope>
    <source>
        <strain evidence="2">Samish</strain>
        <tissue evidence="2">Salivary glands</tissue>
    </source>
</reference>
<feature type="non-terminal residue" evidence="2">
    <location>
        <position position="234"/>
    </location>
</feature>
<dbReference type="AlphaFoldDB" id="A0A131XHW5"/>
<accession>A0A131XHW5</accession>
<dbReference type="EMBL" id="GEFH01002474">
    <property type="protein sequence ID" value="JAP66107.1"/>
    <property type="molecule type" value="mRNA"/>
</dbReference>
<proteinExistence type="evidence at transcript level"/>
<evidence type="ECO:0000256" key="1">
    <source>
        <dbReference type="SAM" id="SignalP"/>
    </source>
</evidence>